<comment type="caution">
    <text evidence="3">The sequence shown here is derived from an EMBL/GenBank/DDBJ whole genome shotgun (WGS) entry which is preliminary data.</text>
</comment>
<accession>A0ABS0AT31</accession>
<dbReference type="EMBL" id="ARXX01000041">
    <property type="protein sequence ID" value="MBF5057297.1"/>
    <property type="molecule type" value="Genomic_DNA"/>
</dbReference>
<evidence type="ECO:0000313" key="3">
    <source>
        <dbReference type="EMBL" id="MBF5057297.1"/>
    </source>
</evidence>
<dbReference type="RefSeq" id="WP_194298312.1">
    <property type="nucleotide sequence ID" value="NZ_ARXX01000041.1"/>
</dbReference>
<sequence>MAFSAEYASNHPTRDEIQGIVAPTVLEFGSPDCPHCQEAEPKVKAAFQDFPGIGHVKLADHKDKMLGRAFNVDKWPTLIFIQEGREVSRLVRPDNEDQVRDRMEEIDANPARSAQIGGS</sequence>
<dbReference type="CDD" id="cd02947">
    <property type="entry name" value="TRX_family"/>
    <property type="match status" value="1"/>
</dbReference>
<dbReference type="InterPro" id="IPR013766">
    <property type="entry name" value="Thioredoxin_domain"/>
</dbReference>
<evidence type="ECO:0000259" key="2">
    <source>
        <dbReference type="PROSITE" id="PS51352"/>
    </source>
</evidence>
<reference evidence="3 4" key="1">
    <citation type="submission" date="2012-09" db="EMBL/GenBank/DDBJ databases">
        <title>Genome Sequence of alkane-degrading Bacterium Alcanivorax sp. 521-1.</title>
        <authorList>
            <person name="Lai Q."/>
            <person name="Shao Z."/>
        </authorList>
    </citation>
    <scope>NUCLEOTIDE SEQUENCE [LARGE SCALE GENOMIC DNA]</scope>
    <source>
        <strain evidence="3 4">521-1</strain>
    </source>
</reference>
<feature type="domain" description="Thioredoxin" evidence="2">
    <location>
        <begin position="1"/>
        <end position="108"/>
    </location>
</feature>
<dbReference type="Gene3D" id="3.40.30.10">
    <property type="entry name" value="Glutaredoxin"/>
    <property type="match status" value="1"/>
</dbReference>
<proteinExistence type="predicted"/>
<organism evidence="3 4">
    <name type="scientific">Alloalcanivorax profundimaris</name>
    <dbReference type="NCBI Taxonomy" id="2735259"/>
    <lineage>
        <taxon>Bacteria</taxon>
        <taxon>Pseudomonadati</taxon>
        <taxon>Pseudomonadota</taxon>
        <taxon>Gammaproteobacteria</taxon>
        <taxon>Oceanospirillales</taxon>
        <taxon>Alcanivoracaceae</taxon>
        <taxon>Alloalcanivorax</taxon>
    </lineage>
</organism>
<dbReference type="PROSITE" id="PS51352">
    <property type="entry name" value="THIOREDOXIN_2"/>
    <property type="match status" value="1"/>
</dbReference>
<dbReference type="SUPFAM" id="SSF52833">
    <property type="entry name" value="Thioredoxin-like"/>
    <property type="match status" value="1"/>
</dbReference>
<evidence type="ECO:0000313" key="4">
    <source>
        <dbReference type="Proteomes" id="UP000662703"/>
    </source>
</evidence>
<protein>
    <submittedName>
        <fullName evidence="3">Thioredoxin TrxA</fullName>
    </submittedName>
</protein>
<feature type="region of interest" description="Disordered" evidence="1">
    <location>
        <begin position="92"/>
        <end position="119"/>
    </location>
</feature>
<gene>
    <name evidence="3" type="ORF">Y5W_02591</name>
</gene>
<feature type="compositionally biased region" description="Basic and acidic residues" evidence="1">
    <location>
        <begin position="92"/>
        <end position="105"/>
    </location>
</feature>
<keyword evidence="4" id="KW-1185">Reference proteome</keyword>
<dbReference type="Proteomes" id="UP000662703">
    <property type="component" value="Unassembled WGS sequence"/>
</dbReference>
<evidence type="ECO:0000256" key="1">
    <source>
        <dbReference type="SAM" id="MobiDB-lite"/>
    </source>
</evidence>
<name>A0ABS0AT31_9GAMM</name>
<dbReference type="Pfam" id="PF00085">
    <property type="entry name" value="Thioredoxin"/>
    <property type="match status" value="1"/>
</dbReference>
<dbReference type="InterPro" id="IPR036249">
    <property type="entry name" value="Thioredoxin-like_sf"/>
</dbReference>